<organism evidence="8 10">
    <name type="scientific">Vanilla planifolia</name>
    <name type="common">Vanilla</name>
    <dbReference type="NCBI Taxonomy" id="51239"/>
    <lineage>
        <taxon>Eukaryota</taxon>
        <taxon>Viridiplantae</taxon>
        <taxon>Streptophyta</taxon>
        <taxon>Embryophyta</taxon>
        <taxon>Tracheophyta</taxon>
        <taxon>Spermatophyta</taxon>
        <taxon>Magnoliopsida</taxon>
        <taxon>Liliopsida</taxon>
        <taxon>Asparagales</taxon>
        <taxon>Orchidaceae</taxon>
        <taxon>Vanilloideae</taxon>
        <taxon>Vanilleae</taxon>
        <taxon>Vanilla</taxon>
    </lineage>
</organism>
<feature type="region of interest" description="Disordered" evidence="6">
    <location>
        <begin position="90"/>
        <end position="111"/>
    </location>
</feature>
<dbReference type="AlphaFoldDB" id="A0A835UUE3"/>
<dbReference type="EMBL" id="JADCNM010000007">
    <property type="protein sequence ID" value="KAG0474649.1"/>
    <property type="molecule type" value="Genomic_DNA"/>
</dbReference>
<dbReference type="EMBL" id="JADCNL010000007">
    <property type="protein sequence ID" value="KAG0472885.1"/>
    <property type="molecule type" value="Genomic_DNA"/>
</dbReference>
<dbReference type="Pfam" id="PF03106">
    <property type="entry name" value="WRKY"/>
    <property type="match status" value="1"/>
</dbReference>
<proteinExistence type="predicted"/>
<sequence length="284" mass="31653">MVKNQPGHYLCITASRAKSRAKTISSSNGEKLRNLTDIFPNRPPPHHHNHHHRGWQLPPAVPITAFPPLANFFRDPFSLWVIRSSPQPSSGTNFFRSPEKTAPAPSTCSQNRALRQRISTEGYYRCSSSKGCSARKQVERAVRIKHAGYYVHRGAQPPWPAQRTPSPVPRGRSSVEEFVHFGQRTRSLTSTNMKEEQDDVTPTGSSIPVAIKEETRAVDPVHSPDRVLHEGFGGHRLEPDDFFANLQGLDVHEPSLTSLAIPDKVLWIPSARLVGVDGSDLGKW</sequence>
<evidence type="ECO:0000259" key="7">
    <source>
        <dbReference type="PROSITE" id="PS50811"/>
    </source>
</evidence>
<reference evidence="10 11" key="1">
    <citation type="journal article" date="2020" name="Nat. Food">
        <title>A phased Vanilla planifolia genome enables genetic improvement of flavour and production.</title>
        <authorList>
            <person name="Hasing T."/>
            <person name="Tang H."/>
            <person name="Brym M."/>
            <person name="Khazi F."/>
            <person name="Huang T."/>
            <person name="Chambers A.H."/>
        </authorList>
    </citation>
    <scope>NUCLEOTIDE SEQUENCE [LARGE SCALE GENOMIC DNA]</scope>
    <source>
        <tissue evidence="8">Leaf</tissue>
    </source>
</reference>
<dbReference type="Proteomes" id="UP000636800">
    <property type="component" value="Chromosome 7"/>
</dbReference>
<evidence type="ECO:0000256" key="3">
    <source>
        <dbReference type="ARBA" id="ARBA00023125"/>
    </source>
</evidence>
<evidence type="ECO:0000313" key="8">
    <source>
        <dbReference type="EMBL" id="KAG0472885.1"/>
    </source>
</evidence>
<evidence type="ECO:0000256" key="1">
    <source>
        <dbReference type="ARBA" id="ARBA00004123"/>
    </source>
</evidence>
<evidence type="ECO:0000256" key="2">
    <source>
        <dbReference type="ARBA" id="ARBA00023015"/>
    </source>
</evidence>
<comment type="caution">
    <text evidence="8">The sequence shown here is derived from an EMBL/GenBank/DDBJ whole genome shotgun (WGS) entry which is preliminary data.</text>
</comment>
<comment type="subcellular location">
    <subcellularLocation>
        <location evidence="1">Nucleus</location>
    </subcellularLocation>
</comment>
<evidence type="ECO:0000256" key="4">
    <source>
        <dbReference type="ARBA" id="ARBA00023163"/>
    </source>
</evidence>
<keyword evidence="4" id="KW-0804">Transcription</keyword>
<dbReference type="Proteomes" id="UP000639772">
    <property type="component" value="Chromosome 7"/>
</dbReference>
<evidence type="ECO:0000313" key="11">
    <source>
        <dbReference type="Proteomes" id="UP000639772"/>
    </source>
</evidence>
<evidence type="ECO:0000256" key="6">
    <source>
        <dbReference type="SAM" id="MobiDB-lite"/>
    </source>
</evidence>
<dbReference type="Gene3D" id="2.20.25.80">
    <property type="entry name" value="WRKY domain"/>
    <property type="match status" value="1"/>
</dbReference>
<name>A0A835UUE3_VANPL</name>
<accession>A0A835UUE3</accession>
<gene>
    <name evidence="9" type="ORF">HPP92_014335</name>
    <name evidence="8" type="ORF">HPP92_014742</name>
</gene>
<dbReference type="PROSITE" id="PS50811">
    <property type="entry name" value="WRKY"/>
    <property type="match status" value="1"/>
</dbReference>
<keyword evidence="10" id="KW-1185">Reference proteome</keyword>
<dbReference type="GO" id="GO:0005634">
    <property type="term" value="C:nucleus"/>
    <property type="evidence" value="ECO:0007669"/>
    <property type="project" value="UniProtKB-SubCell"/>
</dbReference>
<dbReference type="InterPro" id="IPR003657">
    <property type="entry name" value="WRKY_dom"/>
</dbReference>
<evidence type="ECO:0000313" key="9">
    <source>
        <dbReference type="EMBL" id="KAG0474649.1"/>
    </source>
</evidence>
<dbReference type="SUPFAM" id="SSF118290">
    <property type="entry name" value="WRKY DNA-binding domain"/>
    <property type="match status" value="1"/>
</dbReference>
<evidence type="ECO:0000256" key="5">
    <source>
        <dbReference type="ARBA" id="ARBA00023242"/>
    </source>
</evidence>
<dbReference type="GO" id="GO:0003700">
    <property type="term" value="F:DNA-binding transcription factor activity"/>
    <property type="evidence" value="ECO:0007669"/>
    <property type="project" value="InterPro"/>
</dbReference>
<evidence type="ECO:0000313" key="10">
    <source>
        <dbReference type="Proteomes" id="UP000636800"/>
    </source>
</evidence>
<dbReference type="OrthoDB" id="1937086at2759"/>
<feature type="domain" description="WRKY" evidence="7">
    <location>
        <begin position="112"/>
        <end position="141"/>
    </location>
</feature>
<keyword evidence="2" id="KW-0805">Transcription regulation</keyword>
<protein>
    <recommendedName>
        <fullName evidence="7">WRKY domain-containing protein</fullName>
    </recommendedName>
</protein>
<dbReference type="InterPro" id="IPR036576">
    <property type="entry name" value="WRKY_dom_sf"/>
</dbReference>
<keyword evidence="5" id="KW-0539">Nucleus</keyword>
<dbReference type="GO" id="GO:0043565">
    <property type="term" value="F:sequence-specific DNA binding"/>
    <property type="evidence" value="ECO:0007669"/>
    <property type="project" value="InterPro"/>
</dbReference>
<keyword evidence="3" id="KW-0238">DNA-binding</keyword>